<comment type="caution">
    <text evidence="12">The sequence shown here is derived from an EMBL/GenBank/DDBJ whole genome shotgun (WGS) entry which is preliminary data.</text>
</comment>
<dbReference type="PANTHER" id="PTHR21327">
    <property type="entry name" value="GTP CYCLOHYDROLASE II-RELATED"/>
    <property type="match status" value="1"/>
</dbReference>
<evidence type="ECO:0000256" key="6">
    <source>
        <dbReference type="ARBA" id="ARBA00022741"/>
    </source>
</evidence>
<evidence type="ECO:0000256" key="3">
    <source>
        <dbReference type="ARBA" id="ARBA00012762"/>
    </source>
</evidence>
<keyword evidence="4" id="KW-0686">Riboflavin biosynthesis</keyword>
<organism evidence="12 13">
    <name type="scientific">Rothia aerolata</name>
    <dbReference type="NCBI Taxonomy" id="1812262"/>
    <lineage>
        <taxon>Bacteria</taxon>
        <taxon>Bacillati</taxon>
        <taxon>Actinomycetota</taxon>
        <taxon>Actinomycetes</taxon>
        <taxon>Micrococcales</taxon>
        <taxon>Micrococcaceae</taxon>
        <taxon>Rothia</taxon>
    </lineage>
</organism>
<dbReference type="GO" id="GO:0003935">
    <property type="term" value="F:GTP cyclohydrolase II activity"/>
    <property type="evidence" value="ECO:0007669"/>
    <property type="project" value="UniProtKB-EC"/>
</dbReference>
<accession>A0A917IMF6</accession>
<feature type="domain" description="GTP cyclohydrolase II" evidence="11">
    <location>
        <begin position="8"/>
        <end position="157"/>
    </location>
</feature>
<dbReference type="GO" id="GO:0008686">
    <property type="term" value="F:3,4-dihydroxy-2-butanone-4-phosphate synthase activity"/>
    <property type="evidence" value="ECO:0007669"/>
    <property type="project" value="TreeGrafter"/>
</dbReference>
<dbReference type="AlphaFoldDB" id="A0A917IMF6"/>
<dbReference type="InterPro" id="IPR036144">
    <property type="entry name" value="RibA-like_sf"/>
</dbReference>
<sequence length="187" mass="20689">MQAWAFADGSEHISVQAMTAEGQPVPHELAGIPAVRVHSECATGDIFGSFRCDCGPQLKQGLEIIQRIGGYMIYTKNHEGRGIGLVNKLRAYALQDQGLDTLEANLRLGLGADERDYRQTAVILHRLGLTKIRLITNNPAKEMSLGELGIEIAGLVPDRIEPRAENARYLETKRDRMNHLLPFSEAE</sequence>
<dbReference type="CDD" id="cd00641">
    <property type="entry name" value="GTP_cyclohydro2"/>
    <property type="match status" value="1"/>
</dbReference>
<comment type="pathway">
    <text evidence="2">Cofactor biosynthesis; riboflavin biosynthesis; 5-amino-6-(D-ribitylamino)uracil from GTP: step 1/4.</text>
</comment>
<comment type="catalytic activity">
    <reaction evidence="10">
        <text>GTP + 4 H2O = 2,5-diamino-6-hydroxy-4-(5-phosphoribosylamino)-pyrimidine + formate + 2 phosphate + 3 H(+)</text>
        <dbReference type="Rhea" id="RHEA:23704"/>
        <dbReference type="ChEBI" id="CHEBI:15377"/>
        <dbReference type="ChEBI" id="CHEBI:15378"/>
        <dbReference type="ChEBI" id="CHEBI:15740"/>
        <dbReference type="ChEBI" id="CHEBI:37565"/>
        <dbReference type="ChEBI" id="CHEBI:43474"/>
        <dbReference type="ChEBI" id="CHEBI:58614"/>
        <dbReference type="EC" id="3.5.4.25"/>
    </reaction>
</comment>
<evidence type="ECO:0000256" key="7">
    <source>
        <dbReference type="ARBA" id="ARBA00022801"/>
    </source>
</evidence>
<protein>
    <recommendedName>
        <fullName evidence="3">GTP cyclohydrolase II</fullName>
        <ecNumber evidence="3">3.5.4.25</ecNumber>
    </recommendedName>
</protein>
<dbReference type="GO" id="GO:0009231">
    <property type="term" value="P:riboflavin biosynthetic process"/>
    <property type="evidence" value="ECO:0007669"/>
    <property type="project" value="UniProtKB-KW"/>
</dbReference>
<evidence type="ECO:0000256" key="2">
    <source>
        <dbReference type="ARBA" id="ARBA00004853"/>
    </source>
</evidence>
<evidence type="ECO:0000313" key="12">
    <source>
        <dbReference type="EMBL" id="GGH56903.1"/>
    </source>
</evidence>
<evidence type="ECO:0000256" key="1">
    <source>
        <dbReference type="ARBA" id="ARBA00001947"/>
    </source>
</evidence>
<dbReference type="EC" id="3.5.4.25" evidence="3"/>
<evidence type="ECO:0000256" key="9">
    <source>
        <dbReference type="ARBA" id="ARBA00023134"/>
    </source>
</evidence>
<reference evidence="12 13" key="1">
    <citation type="journal article" date="2014" name="Int. J. Syst. Evol. Microbiol.">
        <title>Complete genome sequence of Corynebacterium casei LMG S-19264T (=DSM 44701T), isolated from a smear-ripened cheese.</title>
        <authorList>
            <consortium name="US DOE Joint Genome Institute (JGI-PGF)"/>
            <person name="Walter F."/>
            <person name="Albersmeier A."/>
            <person name="Kalinowski J."/>
            <person name="Ruckert C."/>
        </authorList>
    </citation>
    <scope>NUCLEOTIDE SEQUENCE [LARGE SCALE GENOMIC DNA]</scope>
    <source>
        <strain evidence="12 13">CCM 8669</strain>
    </source>
</reference>
<comment type="cofactor">
    <cofactor evidence="1">
        <name>Zn(2+)</name>
        <dbReference type="ChEBI" id="CHEBI:29105"/>
    </cofactor>
</comment>
<dbReference type="InterPro" id="IPR032677">
    <property type="entry name" value="GTP_cyclohydro_II"/>
</dbReference>
<dbReference type="Gene3D" id="3.40.50.10990">
    <property type="entry name" value="GTP cyclohydrolase II"/>
    <property type="match status" value="1"/>
</dbReference>
<dbReference type="NCBIfam" id="NF001591">
    <property type="entry name" value="PRK00393.1"/>
    <property type="match status" value="1"/>
</dbReference>
<evidence type="ECO:0000313" key="13">
    <source>
        <dbReference type="Proteomes" id="UP000600171"/>
    </source>
</evidence>
<keyword evidence="8" id="KW-0862">Zinc</keyword>
<dbReference type="Pfam" id="PF00925">
    <property type="entry name" value="GTP_cyclohydro2"/>
    <property type="match status" value="1"/>
</dbReference>
<dbReference type="GO" id="GO:0005829">
    <property type="term" value="C:cytosol"/>
    <property type="evidence" value="ECO:0007669"/>
    <property type="project" value="TreeGrafter"/>
</dbReference>
<evidence type="ECO:0000256" key="5">
    <source>
        <dbReference type="ARBA" id="ARBA00022723"/>
    </source>
</evidence>
<keyword evidence="7" id="KW-0378">Hydrolase</keyword>
<dbReference type="GO" id="GO:0046872">
    <property type="term" value="F:metal ion binding"/>
    <property type="evidence" value="ECO:0007669"/>
    <property type="project" value="UniProtKB-KW"/>
</dbReference>
<evidence type="ECO:0000256" key="10">
    <source>
        <dbReference type="ARBA" id="ARBA00049295"/>
    </source>
</evidence>
<keyword evidence="6" id="KW-0547">Nucleotide-binding</keyword>
<evidence type="ECO:0000259" key="11">
    <source>
        <dbReference type="Pfam" id="PF00925"/>
    </source>
</evidence>
<keyword evidence="5" id="KW-0479">Metal-binding</keyword>
<dbReference type="PANTHER" id="PTHR21327:SF18">
    <property type="entry name" value="3,4-DIHYDROXY-2-BUTANONE 4-PHOSPHATE SYNTHASE"/>
    <property type="match status" value="1"/>
</dbReference>
<dbReference type="Proteomes" id="UP000600171">
    <property type="component" value="Unassembled WGS sequence"/>
</dbReference>
<proteinExistence type="predicted"/>
<gene>
    <name evidence="12" type="ORF">GCM10007359_01490</name>
</gene>
<evidence type="ECO:0000256" key="4">
    <source>
        <dbReference type="ARBA" id="ARBA00022619"/>
    </source>
</evidence>
<evidence type="ECO:0000256" key="8">
    <source>
        <dbReference type="ARBA" id="ARBA00022833"/>
    </source>
</evidence>
<dbReference type="InterPro" id="IPR000926">
    <property type="entry name" value="RibA"/>
</dbReference>
<dbReference type="GO" id="GO:0005525">
    <property type="term" value="F:GTP binding"/>
    <property type="evidence" value="ECO:0007669"/>
    <property type="project" value="UniProtKB-KW"/>
</dbReference>
<keyword evidence="13" id="KW-1185">Reference proteome</keyword>
<dbReference type="SUPFAM" id="SSF142695">
    <property type="entry name" value="RibA-like"/>
    <property type="match status" value="1"/>
</dbReference>
<keyword evidence="9" id="KW-0342">GTP-binding</keyword>
<dbReference type="EMBL" id="BMDC01000001">
    <property type="protein sequence ID" value="GGH56903.1"/>
    <property type="molecule type" value="Genomic_DNA"/>
</dbReference>
<name>A0A917IMF6_9MICC</name>